<evidence type="ECO:0000313" key="2">
    <source>
        <dbReference type="Proteomes" id="UP000003688"/>
    </source>
</evidence>
<reference evidence="1 2" key="1">
    <citation type="journal article" date="2011" name="J. Bacteriol.">
        <title>Genome sequence of 'Pedosphaera parvula' Ellin514, an aerobic Verrucomicrobial isolate from pasture soil.</title>
        <authorList>
            <person name="Kant R."/>
            <person name="van Passel M.W."/>
            <person name="Sangwan P."/>
            <person name="Palva A."/>
            <person name="Lucas S."/>
            <person name="Copeland A."/>
            <person name="Lapidus A."/>
            <person name="Glavina Del Rio T."/>
            <person name="Dalin E."/>
            <person name="Tice H."/>
            <person name="Bruce D."/>
            <person name="Goodwin L."/>
            <person name="Pitluck S."/>
            <person name="Chertkov O."/>
            <person name="Larimer F.W."/>
            <person name="Land M.L."/>
            <person name="Hauser L."/>
            <person name="Brettin T.S."/>
            <person name="Detter J.C."/>
            <person name="Han S."/>
            <person name="de Vos W.M."/>
            <person name="Janssen P.H."/>
            <person name="Smidt H."/>
        </authorList>
    </citation>
    <scope>NUCLEOTIDE SEQUENCE [LARGE SCALE GENOMIC DNA]</scope>
    <source>
        <strain evidence="1 2">Ellin514</strain>
    </source>
</reference>
<evidence type="ECO:0008006" key="3">
    <source>
        <dbReference type="Google" id="ProtNLM"/>
    </source>
</evidence>
<dbReference type="STRING" id="320771.Cflav_PD3798"/>
<sequence length="122" mass="13177" precursor="true">MRFLIFLLLLGGMLVTGCAGRRAGKAPEGTLGTAYPRKPNEKFIVTPENMMTGRVAMVGENARYAVLSFPVGTMPANDTRLSVYRRGLKVGEVKVTGPQQQENIVADIVNGEVQPGDELRGN</sequence>
<name>B9XGN0_PEDPL</name>
<keyword evidence="2" id="KW-1185">Reference proteome</keyword>
<gene>
    <name evidence="1" type="ORF">Cflav_PD3798</name>
</gene>
<dbReference type="AlphaFoldDB" id="B9XGN0"/>
<comment type="caution">
    <text evidence="1">The sequence shown here is derived from an EMBL/GenBank/DDBJ whole genome shotgun (WGS) entry which is preliminary data.</text>
</comment>
<dbReference type="EMBL" id="ABOX02000012">
    <property type="protein sequence ID" value="EEF61081.1"/>
    <property type="molecule type" value="Genomic_DNA"/>
</dbReference>
<protein>
    <recommendedName>
        <fullName evidence="3">Efflux transporter, RND family, MFP subunit</fullName>
    </recommendedName>
</protein>
<evidence type="ECO:0000313" key="1">
    <source>
        <dbReference type="EMBL" id="EEF61081.1"/>
    </source>
</evidence>
<dbReference type="OrthoDB" id="9911227at2"/>
<organism evidence="1 2">
    <name type="scientific">Pedosphaera parvula (strain Ellin514)</name>
    <dbReference type="NCBI Taxonomy" id="320771"/>
    <lineage>
        <taxon>Bacteria</taxon>
        <taxon>Pseudomonadati</taxon>
        <taxon>Verrucomicrobiota</taxon>
        <taxon>Pedosphaerae</taxon>
        <taxon>Pedosphaerales</taxon>
        <taxon>Pedosphaeraceae</taxon>
        <taxon>Pedosphaera</taxon>
    </lineage>
</organism>
<dbReference type="Proteomes" id="UP000003688">
    <property type="component" value="Unassembled WGS sequence"/>
</dbReference>
<proteinExistence type="predicted"/>
<dbReference type="RefSeq" id="WP_007414976.1">
    <property type="nucleotide sequence ID" value="NZ_ABOX02000012.1"/>
</dbReference>
<dbReference type="PROSITE" id="PS51257">
    <property type="entry name" value="PROKAR_LIPOPROTEIN"/>
    <property type="match status" value="1"/>
</dbReference>
<accession>B9XGN0</accession>